<dbReference type="RefSeq" id="WP_209594721.1">
    <property type="nucleotide sequence ID" value="NZ_JAGJCF010000006.1"/>
</dbReference>
<dbReference type="Pfam" id="PF10636">
    <property type="entry name" value="hemP"/>
    <property type="match status" value="1"/>
</dbReference>
<dbReference type="Gene3D" id="2.10.70.10">
    <property type="entry name" value="Complement Module, domain 1"/>
    <property type="match status" value="1"/>
</dbReference>
<keyword evidence="2" id="KW-1185">Reference proteome</keyword>
<proteinExistence type="predicted"/>
<evidence type="ECO:0000313" key="1">
    <source>
        <dbReference type="EMBL" id="MBP0616243.1"/>
    </source>
</evidence>
<accession>A0ABS4BHL1</accession>
<sequence length="37" mass="4318">MFLAKELFGERKELEIHLGTTVYRLRLTKAGKLILTK</sequence>
<protein>
    <submittedName>
        <fullName evidence="1">Hemin uptake protein HemP</fullName>
    </submittedName>
</protein>
<evidence type="ECO:0000313" key="2">
    <source>
        <dbReference type="Proteomes" id="UP000678276"/>
    </source>
</evidence>
<dbReference type="Proteomes" id="UP000678276">
    <property type="component" value="Unassembled WGS sequence"/>
</dbReference>
<gene>
    <name evidence="1" type="primary">hemP</name>
    <name evidence="1" type="ORF">J6595_11680</name>
</gene>
<organism evidence="1 2">
    <name type="scientific">Jiella mangrovi</name>
    <dbReference type="NCBI Taxonomy" id="2821407"/>
    <lineage>
        <taxon>Bacteria</taxon>
        <taxon>Pseudomonadati</taxon>
        <taxon>Pseudomonadota</taxon>
        <taxon>Alphaproteobacteria</taxon>
        <taxon>Hyphomicrobiales</taxon>
        <taxon>Aurantimonadaceae</taxon>
        <taxon>Jiella</taxon>
    </lineage>
</organism>
<reference evidence="1 2" key="1">
    <citation type="submission" date="2021-04" db="EMBL/GenBank/DDBJ databases">
        <title>Whole genome sequence of Jiella sp. KSK16Y-1.</title>
        <authorList>
            <person name="Tuo L."/>
        </authorList>
    </citation>
    <scope>NUCLEOTIDE SEQUENCE [LARGE SCALE GENOMIC DNA]</scope>
    <source>
        <strain evidence="1 2">KSK16Y-1</strain>
    </source>
</reference>
<dbReference type="InterPro" id="IPR019600">
    <property type="entry name" value="Hemin_uptake_protein_HemP"/>
</dbReference>
<dbReference type="EMBL" id="JAGJCF010000006">
    <property type="protein sequence ID" value="MBP0616243.1"/>
    <property type="molecule type" value="Genomic_DNA"/>
</dbReference>
<name>A0ABS4BHL1_9HYPH</name>
<comment type="caution">
    <text evidence="1">The sequence shown here is derived from an EMBL/GenBank/DDBJ whole genome shotgun (WGS) entry which is preliminary data.</text>
</comment>